<dbReference type="Pfam" id="PF00582">
    <property type="entry name" value="Usp"/>
    <property type="match status" value="1"/>
</dbReference>
<dbReference type="RefSeq" id="WP_393172376.1">
    <property type="nucleotide sequence ID" value="NZ_JBICRM010000025.1"/>
</dbReference>
<feature type="domain" description="UspA" evidence="3">
    <location>
        <begin position="13"/>
        <end position="82"/>
    </location>
</feature>
<organism evidence="4 5">
    <name type="scientific">Nonomuraea marmarensis</name>
    <dbReference type="NCBI Taxonomy" id="3351344"/>
    <lineage>
        <taxon>Bacteria</taxon>
        <taxon>Bacillati</taxon>
        <taxon>Actinomycetota</taxon>
        <taxon>Actinomycetes</taxon>
        <taxon>Streptosporangiales</taxon>
        <taxon>Streptosporangiaceae</taxon>
        <taxon>Nonomuraea</taxon>
    </lineage>
</organism>
<proteinExistence type="inferred from homology"/>
<name>A0ABW7AKX3_9ACTN</name>
<dbReference type="PRINTS" id="PR01438">
    <property type="entry name" value="UNVRSLSTRESS"/>
</dbReference>
<evidence type="ECO:0000256" key="2">
    <source>
        <dbReference type="SAM" id="MobiDB-lite"/>
    </source>
</evidence>
<evidence type="ECO:0000313" key="5">
    <source>
        <dbReference type="Proteomes" id="UP001603978"/>
    </source>
</evidence>
<dbReference type="EMBL" id="JBICRM010000025">
    <property type="protein sequence ID" value="MFG1708020.1"/>
    <property type="molecule type" value="Genomic_DNA"/>
</dbReference>
<gene>
    <name evidence="4" type="ORF">ACFLIM_32910</name>
</gene>
<evidence type="ECO:0000313" key="4">
    <source>
        <dbReference type="EMBL" id="MFG1708020.1"/>
    </source>
</evidence>
<accession>A0ABW7AKX3</accession>
<sequence>MTETRGTTKRPAQQKQHQGHDRHGVDEDVRRAHPVAALADPSEKADLIVVASQHRGAIGAVILGSISLGVLRHAGNRVAVVRS</sequence>
<dbReference type="Gene3D" id="3.40.50.620">
    <property type="entry name" value="HUPs"/>
    <property type="match status" value="1"/>
</dbReference>
<dbReference type="InterPro" id="IPR014729">
    <property type="entry name" value="Rossmann-like_a/b/a_fold"/>
</dbReference>
<reference evidence="4 5" key="1">
    <citation type="submission" date="2024-10" db="EMBL/GenBank/DDBJ databases">
        <authorList>
            <person name="Topkara A.R."/>
            <person name="Saygin H."/>
        </authorList>
    </citation>
    <scope>NUCLEOTIDE SEQUENCE [LARGE SCALE GENOMIC DNA]</scope>
    <source>
        <strain evidence="4 5">M3C6</strain>
    </source>
</reference>
<feature type="compositionally biased region" description="Polar residues" evidence="2">
    <location>
        <begin position="1"/>
        <end position="16"/>
    </location>
</feature>
<dbReference type="InterPro" id="IPR006016">
    <property type="entry name" value="UspA"/>
</dbReference>
<dbReference type="InterPro" id="IPR006015">
    <property type="entry name" value="Universal_stress_UspA"/>
</dbReference>
<dbReference type="SUPFAM" id="SSF52402">
    <property type="entry name" value="Adenine nucleotide alpha hydrolases-like"/>
    <property type="match status" value="1"/>
</dbReference>
<evidence type="ECO:0000256" key="1">
    <source>
        <dbReference type="ARBA" id="ARBA00008791"/>
    </source>
</evidence>
<comment type="similarity">
    <text evidence="1">Belongs to the universal stress protein A family.</text>
</comment>
<feature type="region of interest" description="Disordered" evidence="2">
    <location>
        <begin position="1"/>
        <end position="32"/>
    </location>
</feature>
<dbReference type="Proteomes" id="UP001603978">
    <property type="component" value="Unassembled WGS sequence"/>
</dbReference>
<evidence type="ECO:0000259" key="3">
    <source>
        <dbReference type="Pfam" id="PF00582"/>
    </source>
</evidence>
<keyword evidence="5" id="KW-1185">Reference proteome</keyword>
<protein>
    <submittedName>
        <fullName evidence="4">Universal stress protein</fullName>
    </submittedName>
</protein>
<comment type="caution">
    <text evidence="4">The sequence shown here is derived from an EMBL/GenBank/DDBJ whole genome shotgun (WGS) entry which is preliminary data.</text>
</comment>
<feature type="compositionally biased region" description="Basic and acidic residues" evidence="2">
    <location>
        <begin position="18"/>
        <end position="31"/>
    </location>
</feature>